<keyword evidence="5" id="KW-1185">Reference proteome</keyword>
<evidence type="ECO:0000313" key="4">
    <source>
        <dbReference type="EMBL" id="TQL99897.1"/>
    </source>
</evidence>
<dbReference type="EMBL" id="VFOZ01000001">
    <property type="protein sequence ID" value="TQL99897.1"/>
    <property type="molecule type" value="Genomic_DNA"/>
</dbReference>
<gene>
    <name evidence="4" type="ORF">FB559_5598</name>
</gene>
<accession>A0A543CSJ9</accession>
<keyword evidence="2" id="KW-0472">Membrane</keyword>
<keyword evidence="2" id="KW-1133">Transmembrane helix</keyword>
<evidence type="ECO:0000256" key="2">
    <source>
        <dbReference type="SAM" id="Phobius"/>
    </source>
</evidence>
<organism evidence="4 5">
    <name type="scientific">Actinoallomurus bryophytorum</name>
    <dbReference type="NCBI Taxonomy" id="1490222"/>
    <lineage>
        <taxon>Bacteria</taxon>
        <taxon>Bacillati</taxon>
        <taxon>Actinomycetota</taxon>
        <taxon>Actinomycetes</taxon>
        <taxon>Streptosporangiales</taxon>
        <taxon>Thermomonosporaceae</taxon>
        <taxon>Actinoallomurus</taxon>
    </lineage>
</organism>
<keyword evidence="2" id="KW-0812">Transmembrane</keyword>
<feature type="compositionally biased region" description="Low complexity" evidence="1">
    <location>
        <begin position="24"/>
        <end position="39"/>
    </location>
</feature>
<evidence type="ECO:0008006" key="6">
    <source>
        <dbReference type="Google" id="ProtNLM"/>
    </source>
</evidence>
<dbReference type="AlphaFoldDB" id="A0A543CSJ9"/>
<evidence type="ECO:0000256" key="3">
    <source>
        <dbReference type="SAM" id="SignalP"/>
    </source>
</evidence>
<evidence type="ECO:0000313" key="5">
    <source>
        <dbReference type="Proteomes" id="UP000316096"/>
    </source>
</evidence>
<feature type="chain" id="PRO_5021912344" description="LPXTG-motif cell wall-anchored protein" evidence="3">
    <location>
        <begin position="27"/>
        <end position="213"/>
    </location>
</feature>
<feature type="signal peptide" evidence="3">
    <location>
        <begin position="1"/>
        <end position="26"/>
    </location>
</feature>
<evidence type="ECO:0000256" key="1">
    <source>
        <dbReference type="SAM" id="MobiDB-lite"/>
    </source>
</evidence>
<dbReference type="RefSeq" id="WP_141959040.1">
    <property type="nucleotide sequence ID" value="NZ_VFOZ01000001.1"/>
</dbReference>
<proteinExistence type="predicted"/>
<sequence>MNIARLGAAGGAAAIIALSAAGPAFAADPAPPTGGSEPVPSAPPTSEPPSTPPTTPPPTHPKPPGHGPSASVSPTVFSPGDTLTFTVQHCAVRPNISDLNHLFASVGPFHHTGWRDYAAQGVTRTDLVEGRVYRVTVHCGRWSETFSTRPRKHTTPPPPSGEPTGVPSGAPQTGDGSSGGADVALVAGGAGVVLAGLAGGTYLYSRRRSSAGA</sequence>
<protein>
    <recommendedName>
        <fullName evidence="6">LPXTG-motif cell wall-anchored protein</fullName>
    </recommendedName>
</protein>
<comment type="caution">
    <text evidence="4">The sequence shown here is derived from an EMBL/GenBank/DDBJ whole genome shotgun (WGS) entry which is preliminary data.</text>
</comment>
<feature type="transmembrane region" description="Helical" evidence="2">
    <location>
        <begin position="183"/>
        <end position="204"/>
    </location>
</feature>
<feature type="compositionally biased region" description="Pro residues" evidence="1">
    <location>
        <begin position="40"/>
        <end position="66"/>
    </location>
</feature>
<feature type="region of interest" description="Disordered" evidence="1">
    <location>
        <begin position="146"/>
        <end position="182"/>
    </location>
</feature>
<dbReference type="Proteomes" id="UP000316096">
    <property type="component" value="Unassembled WGS sequence"/>
</dbReference>
<feature type="region of interest" description="Disordered" evidence="1">
    <location>
        <begin position="24"/>
        <end position="77"/>
    </location>
</feature>
<reference evidence="4 5" key="1">
    <citation type="submission" date="2019-06" db="EMBL/GenBank/DDBJ databases">
        <title>Sequencing the genomes of 1000 actinobacteria strains.</title>
        <authorList>
            <person name="Klenk H.-P."/>
        </authorList>
    </citation>
    <scope>NUCLEOTIDE SEQUENCE [LARGE SCALE GENOMIC DNA]</scope>
    <source>
        <strain evidence="4 5">DSM 102200</strain>
    </source>
</reference>
<name>A0A543CSJ9_9ACTN</name>
<keyword evidence="3" id="KW-0732">Signal</keyword>